<evidence type="ECO:0000256" key="8">
    <source>
        <dbReference type="ARBA" id="ARBA00023136"/>
    </source>
</evidence>
<reference evidence="11" key="1">
    <citation type="journal article" date="2015" name="Parasitol. Res.">
        <title>Morphological and molecular characterization of Nosema pernyi, a microsporidian parasite in Antheraea pernyi.</title>
        <authorList>
            <person name="Wang Y."/>
            <person name="Liu W."/>
            <person name="Jiang Y."/>
            <person name="Huang L."/>
            <person name="Irfan M."/>
            <person name="Shi S."/>
            <person name="Yang R."/>
            <person name="Qin L."/>
        </authorList>
    </citation>
    <scope>NUCLEOTIDE SEQUENCE</scope>
</reference>
<feature type="transmembrane region" description="Helical" evidence="9">
    <location>
        <begin position="184"/>
        <end position="205"/>
    </location>
</feature>
<keyword evidence="4 9" id="KW-0812">Transmembrane</keyword>
<evidence type="ECO:0000256" key="3">
    <source>
        <dbReference type="ARBA" id="ARBA00022448"/>
    </source>
</evidence>
<keyword evidence="6 9" id="KW-0067">ATP-binding</keyword>
<dbReference type="PANTHER" id="PTHR31187">
    <property type="match status" value="1"/>
</dbReference>
<dbReference type="InterPro" id="IPR036259">
    <property type="entry name" value="MFS_trans_sf"/>
</dbReference>
<protein>
    <recommendedName>
        <fullName evidence="9">ADP,ATP carrier protein</fullName>
    </recommendedName>
</protein>
<evidence type="ECO:0000256" key="10">
    <source>
        <dbReference type="SAM" id="MobiDB-lite"/>
    </source>
</evidence>
<feature type="region of interest" description="Disordered" evidence="10">
    <location>
        <begin position="1"/>
        <end position="33"/>
    </location>
</feature>
<dbReference type="GO" id="GO:0005471">
    <property type="term" value="F:ATP:ADP antiporter activity"/>
    <property type="evidence" value="ECO:0007669"/>
    <property type="project" value="InterPro"/>
</dbReference>
<evidence type="ECO:0000313" key="11">
    <source>
        <dbReference type="EMBL" id="AHW68375.1"/>
    </source>
</evidence>
<proteinExistence type="evidence at transcript level"/>
<accession>X5ELZ7</accession>
<dbReference type="AlphaFoldDB" id="X5ELZ7"/>
<keyword evidence="7 9" id="KW-1133">Transmembrane helix</keyword>
<feature type="transmembrane region" description="Helical" evidence="9">
    <location>
        <begin position="88"/>
        <end position="108"/>
    </location>
</feature>
<evidence type="ECO:0000256" key="5">
    <source>
        <dbReference type="ARBA" id="ARBA00022741"/>
    </source>
</evidence>
<evidence type="ECO:0000256" key="4">
    <source>
        <dbReference type="ARBA" id="ARBA00022692"/>
    </source>
</evidence>
<dbReference type="EMBL" id="KJ210698">
    <property type="protein sequence ID" value="AHW68375.1"/>
    <property type="molecule type" value="mRNA"/>
</dbReference>
<feature type="transmembrane region" description="Helical" evidence="9">
    <location>
        <begin position="217"/>
        <end position="236"/>
    </location>
</feature>
<feature type="transmembrane region" description="Helical" evidence="9">
    <location>
        <begin position="515"/>
        <end position="536"/>
    </location>
</feature>
<name>X5ELZ7_9MICR</name>
<feature type="compositionally biased region" description="Basic and acidic residues" evidence="10">
    <location>
        <begin position="12"/>
        <end position="25"/>
    </location>
</feature>
<dbReference type="InterPro" id="IPR004667">
    <property type="entry name" value="ADP_ATP_car_bac_type"/>
</dbReference>
<keyword evidence="8 9" id="KW-0472">Membrane</keyword>
<keyword evidence="5 9" id="KW-0547">Nucleotide-binding</keyword>
<evidence type="ECO:0000256" key="9">
    <source>
        <dbReference type="RuleBase" id="RU363121"/>
    </source>
</evidence>
<dbReference type="EMBL" id="KJ210709">
    <property type="protein sequence ID" value="AHW68386.1"/>
    <property type="molecule type" value="mRNA"/>
</dbReference>
<dbReference type="PANTHER" id="PTHR31187:SF1">
    <property type="entry name" value="ADP,ATP CARRIER PROTEIN 1"/>
    <property type="match status" value="1"/>
</dbReference>
<dbReference type="Pfam" id="PF03219">
    <property type="entry name" value="TLC"/>
    <property type="match status" value="1"/>
</dbReference>
<keyword evidence="3 9" id="KW-0813">Transport</keyword>
<comment type="subcellular location">
    <subcellularLocation>
        <location evidence="1 9">Membrane</location>
        <topology evidence="1 9">Multi-pass membrane protein</topology>
    </subcellularLocation>
</comment>
<feature type="transmembrane region" description="Helical" evidence="9">
    <location>
        <begin position="314"/>
        <end position="332"/>
    </location>
</feature>
<sequence>MTENVDVANNNEQRDNRQSGEKDNQSDMNTLPTEDQIELEANSKIIRLARPEYRMFGHLAGMFSIISLLYSMGRIIKDAAVLSKQHQSSIFGLKILILFLSVFVMGFIQKGLMKHPLTKIFTVILFIFAFIFLALGLLFLPFSSYIQPDFFWARKLFADGKFKVRGLDSYCPIILIYNEWTSSLVYIACEMFGSLILSYLFMTFANSICTPLQSARFVPLLYILSNVSLLLSGVLSNSYNNYRNTIDYEKSSLYNNAFFVVSGVLILIIWLLKYRLENSVLSRPVFIKKSTKKKGPKVKVGFVEGIVEMGKSKLLLNISLTVLFYAISTNLIESSYKSSLSAGAAHFGEEKSSYSTFYNSWEQIFVGIAVIVILLSPFPKLIQKKGWITVAIWSPIFTLISAVCVFGLAFYNFPYNQNGEKNIFFKSFGAVGGKKPEIKLENILGAFAVGLMKVHKYAAFDITKEAISMQIDSSVRARYKGIFDGVFGKLGKSVGSFYGSIMTGLFNTRDIRRTVPIGGSLVILNCFIWFFCVFYLHRKYTESVVNNAPIDVDLFGQEKKVGQTPSEEPEKTVKTEV</sequence>
<dbReference type="GO" id="GO:0016020">
    <property type="term" value="C:membrane"/>
    <property type="evidence" value="ECO:0007669"/>
    <property type="project" value="UniProtKB-SubCell"/>
</dbReference>
<feature type="compositionally biased region" description="Polar residues" evidence="10">
    <location>
        <begin position="1"/>
        <end position="11"/>
    </location>
</feature>
<evidence type="ECO:0000256" key="7">
    <source>
        <dbReference type="ARBA" id="ARBA00022989"/>
    </source>
</evidence>
<organism evidence="11">
    <name type="scientific">Nosema pernyi</name>
    <dbReference type="NCBI Taxonomy" id="1112939"/>
    <lineage>
        <taxon>Eukaryota</taxon>
        <taxon>Fungi</taxon>
        <taxon>Fungi incertae sedis</taxon>
        <taxon>Microsporidia</taxon>
        <taxon>Nosematidae</taxon>
        <taxon>Nosema</taxon>
    </lineage>
</organism>
<evidence type="ECO:0000256" key="1">
    <source>
        <dbReference type="ARBA" id="ARBA00004141"/>
    </source>
</evidence>
<dbReference type="GO" id="GO:0005524">
    <property type="term" value="F:ATP binding"/>
    <property type="evidence" value="ECO:0007669"/>
    <property type="project" value="UniProtKB-KW"/>
</dbReference>
<evidence type="ECO:0000256" key="6">
    <source>
        <dbReference type="ARBA" id="ARBA00022840"/>
    </source>
</evidence>
<feature type="transmembrane region" description="Helical" evidence="9">
    <location>
        <begin position="256"/>
        <end position="274"/>
    </location>
</feature>
<feature type="transmembrane region" description="Helical" evidence="9">
    <location>
        <begin position="56"/>
        <end position="76"/>
    </location>
</feature>
<feature type="transmembrane region" description="Helical" evidence="9">
    <location>
        <begin position="390"/>
        <end position="411"/>
    </location>
</feature>
<comment type="similarity">
    <text evidence="2 9">Belongs to the ADP/ATP translocase tlc family.</text>
</comment>
<dbReference type="SUPFAM" id="SSF103473">
    <property type="entry name" value="MFS general substrate transporter"/>
    <property type="match status" value="1"/>
</dbReference>
<evidence type="ECO:0000256" key="2">
    <source>
        <dbReference type="ARBA" id="ARBA00007127"/>
    </source>
</evidence>
<feature type="transmembrane region" description="Helical" evidence="9">
    <location>
        <begin position="120"/>
        <end position="142"/>
    </location>
</feature>
<feature type="transmembrane region" description="Helical" evidence="9">
    <location>
        <begin position="360"/>
        <end position="378"/>
    </location>
</feature>